<proteinExistence type="predicted"/>
<gene>
    <name evidence="1" type="ORF">BD410DRAFT_488454</name>
</gene>
<dbReference type="VEuPathDB" id="FungiDB:BD410DRAFT_488454"/>
<name>A0A4Y7PVR6_9AGAM</name>
<sequence length="83" mass="9237">MSIYPSIHPSIHPSQLPSQNINLSFKSRYPNASSYTERWALAVRVTPTHRADGLSIAVVSSMRMQLQLRSATSVAMFYAPLCV</sequence>
<dbReference type="AlphaFoldDB" id="A0A4Y7PVR6"/>
<protein>
    <submittedName>
        <fullName evidence="1">Uncharacterized protein</fullName>
    </submittedName>
</protein>
<keyword evidence="2" id="KW-1185">Reference proteome</keyword>
<evidence type="ECO:0000313" key="2">
    <source>
        <dbReference type="Proteomes" id="UP000294933"/>
    </source>
</evidence>
<evidence type="ECO:0000313" key="1">
    <source>
        <dbReference type="EMBL" id="TDL18630.1"/>
    </source>
</evidence>
<dbReference type="Proteomes" id="UP000294933">
    <property type="component" value="Unassembled WGS sequence"/>
</dbReference>
<organism evidence="1 2">
    <name type="scientific">Rickenella mellea</name>
    <dbReference type="NCBI Taxonomy" id="50990"/>
    <lineage>
        <taxon>Eukaryota</taxon>
        <taxon>Fungi</taxon>
        <taxon>Dikarya</taxon>
        <taxon>Basidiomycota</taxon>
        <taxon>Agaricomycotina</taxon>
        <taxon>Agaricomycetes</taxon>
        <taxon>Hymenochaetales</taxon>
        <taxon>Rickenellaceae</taxon>
        <taxon>Rickenella</taxon>
    </lineage>
</organism>
<dbReference type="EMBL" id="ML170205">
    <property type="protein sequence ID" value="TDL18630.1"/>
    <property type="molecule type" value="Genomic_DNA"/>
</dbReference>
<reference evidence="1 2" key="1">
    <citation type="submission" date="2018-06" db="EMBL/GenBank/DDBJ databases">
        <title>A transcriptomic atlas of mushroom development highlights an independent origin of complex multicellularity.</title>
        <authorList>
            <consortium name="DOE Joint Genome Institute"/>
            <person name="Krizsan K."/>
            <person name="Almasi E."/>
            <person name="Merenyi Z."/>
            <person name="Sahu N."/>
            <person name="Viragh M."/>
            <person name="Koszo T."/>
            <person name="Mondo S."/>
            <person name="Kiss B."/>
            <person name="Balint B."/>
            <person name="Kues U."/>
            <person name="Barry K."/>
            <person name="Hegedus J.C."/>
            <person name="Henrissat B."/>
            <person name="Johnson J."/>
            <person name="Lipzen A."/>
            <person name="Ohm R."/>
            <person name="Nagy I."/>
            <person name="Pangilinan J."/>
            <person name="Yan J."/>
            <person name="Xiong Y."/>
            <person name="Grigoriev I.V."/>
            <person name="Hibbett D.S."/>
            <person name="Nagy L.G."/>
        </authorList>
    </citation>
    <scope>NUCLEOTIDE SEQUENCE [LARGE SCALE GENOMIC DNA]</scope>
    <source>
        <strain evidence="1 2">SZMC22713</strain>
    </source>
</reference>
<accession>A0A4Y7PVR6</accession>